<accession>A0AAP6EFW7</accession>
<dbReference type="InterPro" id="IPR016181">
    <property type="entry name" value="Acyl_CoA_acyltransferase"/>
</dbReference>
<organism evidence="5 8">
    <name type="scientific">Streptomyces acidiscabies</name>
    <dbReference type="NCBI Taxonomy" id="42234"/>
    <lineage>
        <taxon>Bacteria</taxon>
        <taxon>Bacillati</taxon>
        <taxon>Actinomycetota</taxon>
        <taxon>Actinomycetes</taxon>
        <taxon>Kitasatosporales</taxon>
        <taxon>Streptomycetaceae</taxon>
        <taxon>Streptomyces</taxon>
    </lineage>
</organism>
<evidence type="ECO:0000313" key="6">
    <source>
        <dbReference type="EMBL" id="MDX3023245.1"/>
    </source>
</evidence>
<dbReference type="InterPro" id="IPR000182">
    <property type="entry name" value="GNAT_dom"/>
</dbReference>
<dbReference type="Proteomes" id="UP001282288">
    <property type="component" value="Unassembled WGS sequence"/>
</dbReference>
<evidence type="ECO:0000256" key="2">
    <source>
        <dbReference type="ARBA" id="ARBA00022679"/>
    </source>
</evidence>
<dbReference type="Proteomes" id="UP001272987">
    <property type="component" value="Unassembled WGS sequence"/>
</dbReference>
<dbReference type="Gene3D" id="3.40.630.30">
    <property type="match status" value="1"/>
</dbReference>
<protein>
    <submittedName>
        <fullName evidence="5">GNAT family N-acetyltransferase</fullName>
    </submittedName>
</protein>
<dbReference type="SUPFAM" id="SSF55729">
    <property type="entry name" value="Acyl-CoA N-acyltransferases (Nat)"/>
    <property type="match status" value="1"/>
</dbReference>
<feature type="domain" description="N-acetyltransferase" evidence="4">
    <location>
        <begin position="4"/>
        <end position="159"/>
    </location>
</feature>
<dbReference type="PANTHER" id="PTHR10545">
    <property type="entry name" value="DIAMINE N-ACETYLTRANSFERASE"/>
    <property type="match status" value="1"/>
</dbReference>
<evidence type="ECO:0000256" key="1">
    <source>
        <dbReference type="ARBA" id="ARBA00008694"/>
    </source>
</evidence>
<dbReference type="FunFam" id="3.40.630.30:FF:000064">
    <property type="entry name" value="GNAT family acetyltransferase"/>
    <property type="match status" value="1"/>
</dbReference>
<dbReference type="GO" id="GO:0008080">
    <property type="term" value="F:N-acetyltransferase activity"/>
    <property type="evidence" value="ECO:0007669"/>
    <property type="project" value="UniProtKB-ARBA"/>
</dbReference>
<name>A0AAP6EFW7_9ACTN</name>
<keyword evidence="7" id="KW-1185">Reference proteome</keyword>
<evidence type="ECO:0000256" key="3">
    <source>
        <dbReference type="ARBA" id="ARBA00023315"/>
    </source>
</evidence>
<proteinExistence type="inferred from homology"/>
<dbReference type="EMBL" id="JARAWC010000011">
    <property type="protein sequence ID" value="MDX2961457.1"/>
    <property type="molecule type" value="Genomic_DNA"/>
</dbReference>
<evidence type="ECO:0000313" key="8">
    <source>
        <dbReference type="Proteomes" id="UP001282288"/>
    </source>
</evidence>
<dbReference type="EMBL" id="JARAWP010000026">
    <property type="protein sequence ID" value="MDX3023245.1"/>
    <property type="molecule type" value="Genomic_DNA"/>
</dbReference>
<reference evidence="5 7" key="1">
    <citation type="journal article" date="2023" name="Microb. Genom.">
        <title>Mesoterricola silvestris gen. nov., sp. nov., Mesoterricola sediminis sp. nov., Geothrix oryzae sp. nov., Geothrix edaphica sp. nov., Geothrix rubra sp. nov., and Geothrix limicola sp. nov., six novel members of Acidobacteriota isolated from soils.</title>
        <authorList>
            <person name="Weisberg A.J."/>
            <person name="Pearce E."/>
            <person name="Kramer C.G."/>
            <person name="Chang J.H."/>
            <person name="Clarke C.R."/>
        </authorList>
    </citation>
    <scope>NUCLEOTIDE SEQUENCE</scope>
    <source>
        <strain evidence="6 7">NB05-1H</strain>
        <strain evidence="5">NRRL_B-16521</strain>
    </source>
</reference>
<comment type="caution">
    <text evidence="5">The sequence shown here is derived from an EMBL/GenBank/DDBJ whole genome shotgun (WGS) entry which is preliminary data.</text>
</comment>
<dbReference type="AlphaFoldDB" id="A0AAP6EFW7"/>
<dbReference type="Pfam" id="PF00583">
    <property type="entry name" value="Acetyltransf_1"/>
    <property type="match status" value="1"/>
</dbReference>
<sequence length="161" mass="17657">MTDISIRTIGAADVGTVVRMVHDLAAYERSAHECLLTEDQLRAALFGPSPALHGHVAQADGQVVGFVLWFLNFSTWTGVHGVYGEDMYVEPAYRGLGVGRALFRAMARVCVERGYGRLEFWTLDWNTDTIAFTSSLGAKPMDEWTVYRISGPELAELGGDG</sequence>
<gene>
    <name evidence="5" type="ORF">PV399_17275</name>
    <name evidence="6" type="ORF">PV666_36005</name>
</gene>
<evidence type="ECO:0000313" key="5">
    <source>
        <dbReference type="EMBL" id="MDX2961457.1"/>
    </source>
</evidence>
<evidence type="ECO:0000259" key="4">
    <source>
        <dbReference type="PROSITE" id="PS51186"/>
    </source>
</evidence>
<keyword evidence="3" id="KW-0012">Acyltransferase</keyword>
<comment type="similarity">
    <text evidence="1">Belongs to the acetyltransferase family.</text>
</comment>
<dbReference type="CDD" id="cd04301">
    <property type="entry name" value="NAT_SF"/>
    <property type="match status" value="1"/>
</dbReference>
<dbReference type="InterPro" id="IPR051016">
    <property type="entry name" value="Diverse_Substrate_AcTransf"/>
</dbReference>
<dbReference type="PROSITE" id="PS51186">
    <property type="entry name" value="GNAT"/>
    <property type="match status" value="1"/>
</dbReference>
<keyword evidence="2" id="KW-0808">Transferase</keyword>
<evidence type="ECO:0000313" key="7">
    <source>
        <dbReference type="Proteomes" id="UP001272987"/>
    </source>
</evidence>
<dbReference type="PANTHER" id="PTHR10545:SF29">
    <property type="entry name" value="GH14572P-RELATED"/>
    <property type="match status" value="1"/>
</dbReference>